<dbReference type="Proteomes" id="UP001470230">
    <property type="component" value="Unassembled WGS sequence"/>
</dbReference>
<dbReference type="InterPro" id="IPR005764">
    <property type="entry name" value="Ade_phspho_trans"/>
</dbReference>
<comment type="similarity">
    <text evidence="5">Belongs to the purine/pyrimidine phosphoribosyltransferase family.</text>
</comment>
<dbReference type="NCBIfam" id="TIGR01090">
    <property type="entry name" value="apt"/>
    <property type="match status" value="1"/>
</dbReference>
<evidence type="ECO:0000256" key="2">
    <source>
        <dbReference type="ARBA" id="ARBA00003968"/>
    </source>
</evidence>
<evidence type="ECO:0000313" key="13">
    <source>
        <dbReference type="Proteomes" id="UP001470230"/>
    </source>
</evidence>
<evidence type="ECO:0000256" key="7">
    <source>
        <dbReference type="ARBA" id="ARBA00022490"/>
    </source>
</evidence>
<dbReference type="EMBL" id="JAPFFF010000021">
    <property type="protein sequence ID" value="KAK8854046.1"/>
    <property type="molecule type" value="Genomic_DNA"/>
</dbReference>
<dbReference type="NCBIfam" id="NF002634">
    <property type="entry name" value="PRK02304.1-3"/>
    <property type="match status" value="1"/>
</dbReference>
<protein>
    <recommendedName>
        <fullName evidence="6">adenine phosphoribosyltransferase</fullName>
        <ecNumber evidence="6">2.4.2.7</ecNumber>
    </recommendedName>
</protein>
<evidence type="ECO:0000256" key="4">
    <source>
        <dbReference type="ARBA" id="ARBA00004659"/>
    </source>
</evidence>
<feature type="domain" description="Phosphoribosyltransferase" evidence="11">
    <location>
        <begin position="42"/>
        <end position="161"/>
    </location>
</feature>
<evidence type="ECO:0000256" key="10">
    <source>
        <dbReference type="ARBA" id="ARBA00022726"/>
    </source>
</evidence>
<dbReference type="InterPro" id="IPR050054">
    <property type="entry name" value="UPRTase/APRTase"/>
</dbReference>
<dbReference type="EC" id="2.4.2.7" evidence="6"/>
<comment type="caution">
    <text evidence="12">The sequence shown here is derived from an EMBL/GenBank/DDBJ whole genome shotgun (WGS) entry which is preliminary data.</text>
</comment>
<dbReference type="SUPFAM" id="SSF53271">
    <property type="entry name" value="PRTase-like"/>
    <property type="match status" value="1"/>
</dbReference>
<evidence type="ECO:0000256" key="6">
    <source>
        <dbReference type="ARBA" id="ARBA00011893"/>
    </source>
</evidence>
<proteinExistence type="inferred from homology"/>
<comment type="catalytic activity">
    <reaction evidence="1">
        <text>AMP + diphosphate = 5-phospho-alpha-D-ribose 1-diphosphate + adenine</text>
        <dbReference type="Rhea" id="RHEA:16609"/>
        <dbReference type="ChEBI" id="CHEBI:16708"/>
        <dbReference type="ChEBI" id="CHEBI:33019"/>
        <dbReference type="ChEBI" id="CHEBI:58017"/>
        <dbReference type="ChEBI" id="CHEBI:456215"/>
        <dbReference type="EC" id="2.4.2.7"/>
    </reaction>
</comment>
<dbReference type="HAMAP" id="MF_00004">
    <property type="entry name" value="Aden_phosphoribosyltr"/>
    <property type="match status" value="1"/>
</dbReference>
<sequence>MTTPQDIEYVKKHVREVPDFPKKGIIFMDITTATKDAKAMNLMTEYLYQQFKDQNIDYIAGIESRGFIFGAALAYRMNKGFVPIRKPNKLPCKKITESYSLEYGKDSLEMHEDSFPKDSNILIIDDLLATGGSATAACNLVKKAGGKIAAVAFVIELDPLKGRQKLESQGIKVVSMLHYNTF</sequence>
<keyword evidence="7" id="KW-0963">Cytoplasm</keyword>
<evidence type="ECO:0000256" key="5">
    <source>
        <dbReference type="ARBA" id="ARBA00008391"/>
    </source>
</evidence>
<dbReference type="PANTHER" id="PTHR32315">
    <property type="entry name" value="ADENINE PHOSPHORIBOSYLTRANSFERASE"/>
    <property type="match status" value="1"/>
</dbReference>
<reference evidence="12 13" key="1">
    <citation type="submission" date="2024-04" db="EMBL/GenBank/DDBJ databases">
        <title>Tritrichomonas musculus Genome.</title>
        <authorList>
            <person name="Alves-Ferreira E."/>
            <person name="Grigg M."/>
            <person name="Lorenzi H."/>
            <person name="Galac M."/>
        </authorList>
    </citation>
    <scope>NUCLEOTIDE SEQUENCE [LARGE SCALE GENOMIC DNA]</scope>
    <source>
        <strain evidence="12 13">EAF2021</strain>
    </source>
</reference>
<evidence type="ECO:0000256" key="3">
    <source>
        <dbReference type="ARBA" id="ARBA00004496"/>
    </source>
</evidence>
<evidence type="ECO:0000313" key="12">
    <source>
        <dbReference type="EMBL" id="KAK8854046.1"/>
    </source>
</evidence>
<keyword evidence="10" id="KW-0660">Purine salvage</keyword>
<evidence type="ECO:0000256" key="9">
    <source>
        <dbReference type="ARBA" id="ARBA00022679"/>
    </source>
</evidence>
<dbReference type="Pfam" id="PF00156">
    <property type="entry name" value="Pribosyltran"/>
    <property type="match status" value="1"/>
</dbReference>
<accession>A0ABR2HX16</accession>
<comment type="subcellular location">
    <subcellularLocation>
        <location evidence="3">Cytoplasm</location>
    </subcellularLocation>
</comment>
<evidence type="ECO:0000256" key="1">
    <source>
        <dbReference type="ARBA" id="ARBA00000868"/>
    </source>
</evidence>
<evidence type="ECO:0000259" key="11">
    <source>
        <dbReference type="Pfam" id="PF00156"/>
    </source>
</evidence>
<dbReference type="InterPro" id="IPR000836">
    <property type="entry name" value="PRTase_dom"/>
</dbReference>
<keyword evidence="8" id="KW-0328">Glycosyltransferase</keyword>
<comment type="function">
    <text evidence="2">Catalyzes a salvage reaction resulting in the formation of AMP, that is energically less costly than de novo synthesis.</text>
</comment>
<dbReference type="PANTHER" id="PTHR32315:SF3">
    <property type="entry name" value="ADENINE PHOSPHORIBOSYLTRANSFERASE"/>
    <property type="match status" value="1"/>
</dbReference>
<dbReference type="CDD" id="cd06223">
    <property type="entry name" value="PRTases_typeI"/>
    <property type="match status" value="1"/>
</dbReference>
<dbReference type="InterPro" id="IPR029057">
    <property type="entry name" value="PRTase-like"/>
</dbReference>
<keyword evidence="13" id="KW-1185">Reference proteome</keyword>
<organism evidence="12 13">
    <name type="scientific">Tritrichomonas musculus</name>
    <dbReference type="NCBI Taxonomy" id="1915356"/>
    <lineage>
        <taxon>Eukaryota</taxon>
        <taxon>Metamonada</taxon>
        <taxon>Parabasalia</taxon>
        <taxon>Tritrichomonadida</taxon>
        <taxon>Tritrichomonadidae</taxon>
        <taxon>Tritrichomonas</taxon>
    </lineage>
</organism>
<evidence type="ECO:0000256" key="8">
    <source>
        <dbReference type="ARBA" id="ARBA00022676"/>
    </source>
</evidence>
<dbReference type="Gene3D" id="3.40.50.2020">
    <property type="match status" value="1"/>
</dbReference>
<comment type="pathway">
    <text evidence="4">Purine metabolism; AMP biosynthesis via salvage pathway; AMP from adenine: step 1/1.</text>
</comment>
<name>A0ABR2HX16_9EUKA</name>
<keyword evidence="9" id="KW-0808">Transferase</keyword>
<dbReference type="NCBIfam" id="NF002636">
    <property type="entry name" value="PRK02304.1-5"/>
    <property type="match status" value="1"/>
</dbReference>
<gene>
    <name evidence="12" type="ORF">M9Y10_016596</name>
</gene>